<dbReference type="EMBL" id="CP022601">
    <property type="protein sequence ID" value="AXJ12565.1"/>
    <property type="molecule type" value="Genomic_DNA"/>
</dbReference>
<gene>
    <name evidence="1" type="ORF">Sp14A_06360</name>
</gene>
<sequence length="400" mass="44514">MSDKTKLTWLNGSVIKQGDTSSVFKLKLRTDDNVALNGPAKLQLIQDQSKIEYETEVVKNQVAFNLPQALPVGNYIIEIEHAGYVFPSTNSIVLTINENLGDVITDEVAELLTVDEYIKQKLADFQTGQIDLDELASKLTIPQYDDGPLTTQISDILAEISVLKQSQEQSVQYDDSELKSRLTALENKTDNDTIYDDTIIDQRLTALESRPVGSSYDDTAIRNEIAVLKAKESYDDTEVKTRLTALERSNGSNSTTNERFGPTGWFLDRSVSPWQFRFDNGSSLTLGNVDQRVYIYPESTPLTQEAASEYRVITTLMRFAMGSNTLTTIASRNGIARFWNNGAVTNPVNDSSGFNFTNAVFNPNDTNGPSKRAQPIMIRCYYELGVFTKSDILSLGATEI</sequence>
<dbReference type="AlphaFoldDB" id="A0A345VIL3"/>
<accession>A0A345VIL3</accession>
<protein>
    <submittedName>
        <fullName evidence="1">Uncharacterized protein</fullName>
    </submittedName>
</protein>
<dbReference type="Proteomes" id="UP000255411">
    <property type="component" value="Chromosome"/>
</dbReference>
<dbReference type="RefSeq" id="WP_115129865.1">
    <property type="nucleotide sequence ID" value="NZ_CP022601.1"/>
</dbReference>
<reference evidence="1 2" key="1">
    <citation type="submission" date="2017-07" db="EMBL/GenBank/DDBJ databases">
        <title>Streptococcus pluranimalium as cause of bovine abortion.</title>
        <authorList>
            <person name="Rodriguez Campos S."/>
            <person name="Gobeli Brawand S."/>
            <person name="Brodard I."/>
            <person name="Rychener L."/>
            <person name="Perreten V."/>
        </authorList>
    </citation>
    <scope>NUCLEOTIDE SEQUENCE [LARGE SCALE GENOMIC DNA]</scope>
    <source>
        <strain evidence="1 2">14A0014</strain>
    </source>
</reference>
<organism evidence="1 2">
    <name type="scientific">Streptococcus pluranimalium</name>
    <dbReference type="NCBI Taxonomy" id="82348"/>
    <lineage>
        <taxon>Bacteria</taxon>
        <taxon>Bacillati</taxon>
        <taxon>Bacillota</taxon>
        <taxon>Bacilli</taxon>
        <taxon>Lactobacillales</taxon>
        <taxon>Streptococcaceae</taxon>
        <taxon>Streptococcus</taxon>
    </lineage>
</organism>
<proteinExistence type="predicted"/>
<evidence type="ECO:0000313" key="1">
    <source>
        <dbReference type="EMBL" id="AXJ12565.1"/>
    </source>
</evidence>
<evidence type="ECO:0000313" key="2">
    <source>
        <dbReference type="Proteomes" id="UP000255411"/>
    </source>
</evidence>
<name>A0A345VIL3_9STRE</name>